<evidence type="ECO:0000256" key="2">
    <source>
        <dbReference type="ARBA" id="ARBA00022598"/>
    </source>
</evidence>
<dbReference type="SUPFAM" id="SSF55729">
    <property type="entry name" value="Acyl-CoA N-acyltransferases (Nat)"/>
    <property type="match status" value="1"/>
</dbReference>
<protein>
    <submittedName>
        <fullName evidence="6">Acetyltransferase, GNAT family</fullName>
    </submittedName>
</protein>
<dbReference type="GO" id="GO:0016747">
    <property type="term" value="F:acyltransferase activity, transferring groups other than amino-acyl groups"/>
    <property type="evidence" value="ECO:0007669"/>
    <property type="project" value="InterPro"/>
</dbReference>
<dbReference type="eggNOG" id="COG1042">
    <property type="taxonomic scope" value="Bacteria"/>
</dbReference>
<organism evidence="6 7">
    <name type="scientific">Polymorphum gilvum (strain LMG 25793 / CGMCC 1.9160 / SL003B-26A1)</name>
    <dbReference type="NCBI Taxonomy" id="991905"/>
    <lineage>
        <taxon>Bacteria</taxon>
        <taxon>Pseudomonadati</taxon>
        <taxon>Pseudomonadota</taxon>
        <taxon>Alphaproteobacteria</taxon>
        <taxon>Rhodobacterales</taxon>
        <taxon>Paracoccaceae</taxon>
        <taxon>Polymorphum</taxon>
    </lineage>
</organism>
<dbReference type="SUPFAM" id="SSF56059">
    <property type="entry name" value="Glutathione synthetase ATP-binding domain-like"/>
    <property type="match status" value="1"/>
</dbReference>
<keyword evidence="2" id="KW-0436">Ligase</keyword>
<feature type="domain" description="N-acetyltransferase" evidence="5">
    <location>
        <begin position="747"/>
        <end position="899"/>
    </location>
</feature>
<evidence type="ECO:0000313" key="6">
    <source>
        <dbReference type="EMBL" id="ADZ71922.1"/>
    </source>
</evidence>
<keyword evidence="7" id="KW-1185">Reference proteome</keyword>
<evidence type="ECO:0000256" key="4">
    <source>
        <dbReference type="ARBA" id="ARBA00022840"/>
    </source>
</evidence>
<dbReference type="Gene3D" id="3.30.1490.20">
    <property type="entry name" value="ATP-grasp fold, A domain"/>
    <property type="match status" value="1"/>
</dbReference>
<dbReference type="KEGG" id="pgv:SL003B_3500"/>
<dbReference type="PATRIC" id="fig|991905.3.peg.3614"/>
<dbReference type="GO" id="GO:0006099">
    <property type="term" value="P:tricarboxylic acid cycle"/>
    <property type="evidence" value="ECO:0007669"/>
    <property type="project" value="UniProtKB-KW"/>
</dbReference>
<dbReference type="eggNOG" id="COG1670">
    <property type="taxonomic scope" value="Bacteria"/>
</dbReference>
<dbReference type="Pfam" id="PF00583">
    <property type="entry name" value="Acetyltransf_1"/>
    <property type="match status" value="1"/>
</dbReference>
<dbReference type="GO" id="GO:0005524">
    <property type="term" value="F:ATP binding"/>
    <property type="evidence" value="ECO:0007669"/>
    <property type="project" value="UniProtKB-KW"/>
</dbReference>
<dbReference type="Proteomes" id="UP000008130">
    <property type="component" value="Chromosome"/>
</dbReference>
<dbReference type="Gene3D" id="3.40.630.30">
    <property type="match status" value="1"/>
</dbReference>
<dbReference type="InterPro" id="IPR051538">
    <property type="entry name" value="Acyl-CoA_Synth/Transferase"/>
</dbReference>
<evidence type="ECO:0000256" key="1">
    <source>
        <dbReference type="ARBA" id="ARBA00022532"/>
    </source>
</evidence>
<name>F2J0X6_POLGS</name>
<gene>
    <name evidence="6" type="ordered locus">SL003B_3500</name>
</gene>
<dbReference type="Gene3D" id="3.30.470.20">
    <property type="entry name" value="ATP-grasp fold, B domain"/>
    <property type="match status" value="1"/>
</dbReference>
<dbReference type="Gene3D" id="3.40.50.720">
    <property type="entry name" value="NAD(P)-binding Rossmann-like Domain"/>
    <property type="match status" value="1"/>
</dbReference>
<dbReference type="SUPFAM" id="SSF52210">
    <property type="entry name" value="Succinyl-CoA synthetase domains"/>
    <property type="match status" value="2"/>
</dbReference>
<accession>F2J0X6</accession>
<keyword evidence="1" id="KW-0816">Tricarboxylic acid cycle</keyword>
<dbReference type="SUPFAM" id="SSF51735">
    <property type="entry name" value="NAD(P)-binding Rossmann-fold domains"/>
    <property type="match status" value="1"/>
</dbReference>
<dbReference type="Gene3D" id="3.40.50.261">
    <property type="entry name" value="Succinyl-CoA synthetase domains"/>
    <property type="match status" value="2"/>
</dbReference>
<dbReference type="InterPro" id="IPR016181">
    <property type="entry name" value="Acyl_CoA_acyltransferase"/>
</dbReference>
<dbReference type="PANTHER" id="PTHR43334:SF1">
    <property type="entry name" value="3-HYDROXYPROPIONATE--COA LIGASE [ADP-FORMING]"/>
    <property type="match status" value="1"/>
</dbReference>
<reference evidence="6 7" key="1">
    <citation type="journal article" date="2011" name="J. Bacteriol.">
        <title>Complete genome sequence of Polymorphum gilvum SL003B-26A1T, a crude oil-degrading bacterium from oil-polluted saline soil.</title>
        <authorList>
            <person name="Li S.G."/>
            <person name="Tang Y.Q."/>
            <person name="Nie Y."/>
            <person name="Cai M."/>
            <person name="Wu X.L."/>
        </authorList>
    </citation>
    <scope>NUCLEOTIDE SEQUENCE [LARGE SCALE GENOMIC DNA]</scope>
    <source>
        <strain evidence="7">LMG 25793 / CGMCC 1.9160 / SL003B-26A1</strain>
    </source>
</reference>
<evidence type="ECO:0000256" key="3">
    <source>
        <dbReference type="ARBA" id="ARBA00022741"/>
    </source>
</evidence>
<dbReference type="InterPro" id="IPR036291">
    <property type="entry name" value="NAD(P)-bd_dom_sf"/>
</dbReference>
<evidence type="ECO:0000259" key="5">
    <source>
        <dbReference type="PROSITE" id="PS51186"/>
    </source>
</evidence>
<dbReference type="Pfam" id="PF13549">
    <property type="entry name" value="ATP-grasp_5"/>
    <property type="match status" value="1"/>
</dbReference>
<dbReference type="PROSITE" id="PS51186">
    <property type="entry name" value="GNAT"/>
    <property type="match status" value="1"/>
</dbReference>
<dbReference type="RefSeq" id="WP_013654231.1">
    <property type="nucleotide sequence ID" value="NC_015259.1"/>
</dbReference>
<dbReference type="InterPro" id="IPR000182">
    <property type="entry name" value="GNAT_dom"/>
</dbReference>
<dbReference type="InterPro" id="IPR032875">
    <property type="entry name" value="Succ_CoA_lig_flav_dom"/>
</dbReference>
<dbReference type="eggNOG" id="COG0045">
    <property type="taxonomic scope" value="Bacteria"/>
</dbReference>
<keyword evidence="3" id="KW-0547">Nucleotide-binding</keyword>
<dbReference type="GO" id="GO:0016874">
    <property type="term" value="F:ligase activity"/>
    <property type="evidence" value="ECO:0007669"/>
    <property type="project" value="UniProtKB-KW"/>
</dbReference>
<keyword evidence="6" id="KW-0808">Transferase</keyword>
<dbReference type="STRING" id="991905.SL003B_3500"/>
<sequence>MTIRNLDGFFSPRSIAVVGSDRHHPAVAETLLARLAATSGSPIHLVDIDPAVPAAASDRFRRAARFSDLAEGTADLVVHLGAPEQAPALIAAAGAIGTRAVVLAAPGFDAWPTALVTDCLIASRPQAVRLIGPGSLGVAAPGNGVDALLSAAAPAAGDLALIARSSAVLNATLAWAASHNVGFSGVVSLGQRTDVDVGDLIDHFAGDFRTRAILVHLEGVSSPRKFLSAARAAARSKPVVLIRSGRSRDRTGTTRTHAGRMTTADAVYEAALRRAGILRVEDLDEMFEAVETLTRLRIPHCRRLAVVSNGRSLATLATDRLADLGGELARLSEETVERLAPLARSQSAPGNPLTLGETDGPETMTQAIEALLADGATDGLLVLAAPTAFTPAEDIARTIAAAAEADRKRTGRRKAIIAGLVGLDPLPRAALDAARVPVHASPAEAVRSFMHLVRSAGAQEMLMAAPPSLPEDFTPDADAARAIVEAALGAGRTTLDPEETARVLAAYDIPVTPTRLVADAAAAEAASAAFFADHRHCVVKAYSPALPFKSDIDGVRLGLASPQEVRAAAEDLTARIGATHPDRPLAGLTVQPMLEDPHGVELYLGLADNPVFGPVVVFGHGGTAVEVTADIALELPPLDLHLAGALIERTRIARLLGAFRGRPAKDRAGVALALVKLSQIAIDIPEILELDINPLVATDSGLVALDARVVLGVPKLHPGRSGTSRLAIAPYPKEWEQTLTLKDGWKVFVRPVRPEDEALFKTFFEAVSPQDLRLRFFAPVKDFSHKFLSRLTQLDYARAMAFAAIEPASGAMLGAVRLHADPDHKTGEYAVMVRSDLKGRGLGWALMKLIIRYARADGIGTIKGEVLKENTGMLAMCEALGFTIATSPDDPAVALVTLPVTELPEGID</sequence>
<dbReference type="EMBL" id="CP002568">
    <property type="protein sequence ID" value="ADZ71922.1"/>
    <property type="molecule type" value="Genomic_DNA"/>
</dbReference>
<proteinExistence type="predicted"/>
<dbReference type="HOGENOM" id="CLU_007415_0_2_5"/>
<dbReference type="InterPro" id="IPR013815">
    <property type="entry name" value="ATP_grasp_subdomain_1"/>
</dbReference>
<dbReference type="OrthoDB" id="9807426at2"/>
<dbReference type="CDD" id="cd04301">
    <property type="entry name" value="NAT_SF"/>
    <property type="match status" value="1"/>
</dbReference>
<dbReference type="AlphaFoldDB" id="F2J0X6"/>
<dbReference type="PANTHER" id="PTHR43334">
    <property type="entry name" value="ACETATE--COA LIGASE [ADP-FORMING]"/>
    <property type="match status" value="1"/>
</dbReference>
<dbReference type="Pfam" id="PF13607">
    <property type="entry name" value="Succ_CoA_lig"/>
    <property type="match status" value="1"/>
</dbReference>
<dbReference type="InterPro" id="IPR016102">
    <property type="entry name" value="Succinyl-CoA_synth-like"/>
</dbReference>
<keyword evidence="4" id="KW-0067">ATP-binding</keyword>
<evidence type="ECO:0000313" key="7">
    <source>
        <dbReference type="Proteomes" id="UP000008130"/>
    </source>
</evidence>